<dbReference type="VEuPathDB" id="MicrosporidiaDB:VCUG_01371"/>
<accession>L2GUW1</accession>
<dbReference type="AlphaFoldDB" id="L2GUW1"/>
<protein>
    <submittedName>
        <fullName evidence="1">Uncharacterized protein</fullName>
    </submittedName>
</protein>
<sequence length="122" mass="14501">MRNKSVTFNRAVKYIIYICSLRKTPYWKLRVTNLLLASDVLTSITTDNSFINILQWFFEINVHKNRSWIIYNKAWTSHQKLRYTNCSLSFFSKLNLIPRINLIKKVLNSAQHGTCWCNEPEI</sequence>
<dbReference type="InParanoid" id="L2GUW1"/>
<reference evidence="2" key="1">
    <citation type="submission" date="2011-03" db="EMBL/GenBank/DDBJ databases">
        <title>The genome sequence of Vavraia culicis strain floridensis.</title>
        <authorList>
            <consortium name="The Broad Institute Genome Sequencing Platform"/>
            <person name="Cuomo C."/>
            <person name="Becnel J."/>
            <person name="Sanscrainte N."/>
            <person name="Young S.K."/>
            <person name="Zeng Q."/>
            <person name="Gargeya S."/>
            <person name="Fitzgerald M."/>
            <person name="Haas B."/>
            <person name="Abouelleil A."/>
            <person name="Alvarado L."/>
            <person name="Arachchi H.M."/>
            <person name="Berlin A."/>
            <person name="Chapman S.B."/>
            <person name="Gearin G."/>
            <person name="Goldberg J."/>
            <person name="Griggs A."/>
            <person name="Gujja S."/>
            <person name="Hansen M."/>
            <person name="Heiman D."/>
            <person name="Howarth C."/>
            <person name="Larimer J."/>
            <person name="Lui A."/>
            <person name="MacDonald P.J.P."/>
            <person name="McCowen C."/>
            <person name="Montmayeur A."/>
            <person name="Murphy C."/>
            <person name="Neiman D."/>
            <person name="Pearson M."/>
            <person name="Priest M."/>
            <person name="Roberts A."/>
            <person name="Saif S."/>
            <person name="Shea T."/>
            <person name="Sisk P."/>
            <person name="Stolte C."/>
            <person name="Sykes S."/>
            <person name="Wortman J."/>
            <person name="Nusbaum C."/>
            <person name="Birren B."/>
        </authorList>
    </citation>
    <scope>NUCLEOTIDE SEQUENCE [LARGE SCALE GENOMIC DNA]</scope>
    <source>
        <strain evidence="2">floridensis</strain>
    </source>
</reference>
<organism evidence="1 2">
    <name type="scientific">Vavraia culicis (isolate floridensis)</name>
    <name type="common">Microsporidian parasite</name>
    <dbReference type="NCBI Taxonomy" id="948595"/>
    <lineage>
        <taxon>Eukaryota</taxon>
        <taxon>Fungi</taxon>
        <taxon>Fungi incertae sedis</taxon>
        <taxon>Microsporidia</taxon>
        <taxon>Pleistophoridae</taxon>
        <taxon>Vavraia</taxon>
    </lineage>
</organism>
<keyword evidence="2" id="KW-1185">Reference proteome</keyword>
<dbReference type="HOGENOM" id="CLU_2028483_0_0_1"/>
<evidence type="ECO:0000313" key="2">
    <source>
        <dbReference type="Proteomes" id="UP000011081"/>
    </source>
</evidence>
<dbReference type="RefSeq" id="XP_008074392.1">
    <property type="nucleotide sequence ID" value="XM_008076201.1"/>
</dbReference>
<dbReference type="GeneID" id="19879250"/>
<evidence type="ECO:0000313" key="1">
    <source>
        <dbReference type="EMBL" id="ELA47098.1"/>
    </source>
</evidence>
<gene>
    <name evidence="1" type="ORF">VCUG_01371</name>
</gene>
<dbReference type="EMBL" id="GL877424">
    <property type="protein sequence ID" value="ELA47098.1"/>
    <property type="molecule type" value="Genomic_DNA"/>
</dbReference>
<dbReference type="Proteomes" id="UP000011081">
    <property type="component" value="Unassembled WGS sequence"/>
</dbReference>
<proteinExistence type="predicted"/>
<dbReference type="OrthoDB" id="1055097at2759"/>
<name>L2GUW1_VAVCU</name>